<evidence type="ECO:0000256" key="8">
    <source>
        <dbReference type="ARBA" id="ARBA00022723"/>
    </source>
</evidence>
<dbReference type="InterPro" id="IPR013083">
    <property type="entry name" value="Znf_RING/FYVE/PHD"/>
</dbReference>
<feature type="domain" description="RING-type" evidence="15">
    <location>
        <begin position="98"/>
        <end position="144"/>
    </location>
</feature>
<evidence type="ECO:0000256" key="4">
    <source>
        <dbReference type="ARBA" id="ARBA00004906"/>
    </source>
</evidence>
<dbReference type="PROSITE" id="PS51873">
    <property type="entry name" value="TRIAD"/>
    <property type="match status" value="1"/>
</dbReference>
<feature type="domain" description="RING-type" evidence="16">
    <location>
        <begin position="94"/>
        <end position="312"/>
    </location>
</feature>
<dbReference type="InterPro" id="IPR002867">
    <property type="entry name" value="IBR_dom"/>
</dbReference>
<dbReference type="AlphaFoldDB" id="A0A445I4F8"/>
<protein>
    <recommendedName>
        <fullName evidence="6">RBR-type E3 ubiquitin transferase</fullName>
        <ecNumber evidence="6">2.3.2.31</ecNumber>
    </recommendedName>
</protein>
<dbReference type="PROSITE" id="PS00518">
    <property type="entry name" value="ZF_RING_1"/>
    <property type="match status" value="1"/>
</dbReference>
<gene>
    <name evidence="17" type="ORF">D0Y65_030602</name>
</gene>
<evidence type="ECO:0000256" key="5">
    <source>
        <dbReference type="ARBA" id="ARBA00005884"/>
    </source>
</evidence>
<keyword evidence="7" id="KW-0808">Transferase</keyword>
<comment type="similarity">
    <text evidence="5">Belongs to the RBR family. Ariadne subfamily.</text>
</comment>
<evidence type="ECO:0000256" key="2">
    <source>
        <dbReference type="ARBA" id="ARBA00001947"/>
    </source>
</evidence>
<dbReference type="InterPro" id="IPR031127">
    <property type="entry name" value="E3_UB_ligase_RBR"/>
</dbReference>
<evidence type="ECO:0000313" key="18">
    <source>
        <dbReference type="Proteomes" id="UP000289340"/>
    </source>
</evidence>
<dbReference type="EC" id="2.3.2.31" evidence="6"/>
<evidence type="ECO:0000256" key="12">
    <source>
        <dbReference type="ARBA" id="ARBA00022833"/>
    </source>
</evidence>
<evidence type="ECO:0000313" key="17">
    <source>
        <dbReference type="EMBL" id="RZB80929.1"/>
    </source>
</evidence>
<evidence type="ECO:0000256" key="11">
    <source>
        <dbReference type="ARBA" id="ARBA00022786"/>
    </source>
</evidence>
<comment type="pathway">
    <text evidence="4">Protein modification; protein ubiquitination.</text>
</comment>
<dbReference type="GO" id="GO:0008270">
    <property type="term" value="F:zinc ion binding"/>
    <property type="evidence" value="ECO:0007669"/>
    <property type="project" value="UniProtKB-KW"/>
</dbReference>
<evidence type="ECO:0000256" key="1">
    <source>
        <dbReference type="ARBA" id="ARBA00001798"/>
    </source>
</evidence>
<dbReference type="CDD" id="cd22582">
    <property type="entry name" value="BRcat_RBR_unk"/>
    <property type="match status" value="1"/>
</dbReference>
<dbReference type="Gene3D" id="1.20.120.1750">
    <property type="match status" value="1"/>
</dbReference>
<evidence type="ECO:0000256" key="14">
    <source>
        <dbReference type="SAM" id="MobiDB-lite"/>
    </source>
</evidence>
<sequence>MHLVSLSLMTSKTQHCVIRGHHKSTHFNGICASCLRERLAAIASSSSATPELDLTIKSSFPFDPLGLETPRCSPRRQKKKSLLDHDDSGEDQPSFFLCDICFDDKPVSDMFEEGKCNHLFCTHCMSKYVTTQIQQNILKVIMCPNANCSVELKPEYFHNILASEVIVRWETVMCESMIVELEKTYCPFKDCSVLLVNDGEKVVTSAECPSCHRLFCAQCKVPWYGSMSCEEFQEIERIKDEKVLENKFFKLAKEEKWQKCPRCTMFVQRREGCDHMTCRYIFSWLCLAFHVIHCVDVTSATFVGRIGCLYIIARRIRPLESDTIG</sequence>
<dbReference type="GO" id="GO:0016567">
    <property type="term" value="P:protein ubiquitination"/>
    <property type="evidence" value="ECO:0007669"/>
    <property type="project" value="UniProtKB-UniPathway"/>
</dbReference>
<organism evidence="17 18">
    <name type="scientific">Glycine soja</name>
    <name type="common">Wild soybean</name>
    <dbReference type="NCBI Taxonomy" id="3848"/>
    <lineage>
        <taxon>Eukaryota</taxon>
        <taxon>Viridiplantae</taxon>
        <taxon>Streptophyta</taxon>
        <taxon>Embryophyta</taxon>
        <taxon>Tracheophyta</taxon>
        <taxon>Spermatophyta</taxon>
        <taxon>Magnoliopsida</taxon>
        <taxon>eudicotyledons</taxon>
        <taxon>Gunneridae</taxon>
        <taxon>Pentapetalae</taxon>
        <taxon>rosids</taxon>
        <taxon>fabids</taxon>
        <taxon>Fabales</taxon>
        <taxon>Fabaceae</taxon>
        <taxon>Papilionoideae</taxon>
        <taxon>50 kb inversion clade</taxon>
        <taxon>NPAAA clade</taxon>
        <taxon>indigoferoid/millettioid clade</taxon>
        <taxon>Phaseoleae</taxon>
        <taxon>Glycine</taxon>
        <taxon>Glycine subgen. Soja</taxon>
    </lineage>
</organism>
<evidence type="ECO:0000256" key="10">
    <source>
        <dbReference type="ARBA" id="ARBA00022771"/>
    </source>
</evidence>
<reference evidence="17 18" key="1">
    <citation type="submission" date="2018-09" db="EMBL/GenBank/DDBJ databases">
        <title>A high-quality reference genome of wild soybean provides a powerful tool to mine soybean genomes.</title>
        <authorList>
            <person name="Xie M."/>
            <person name="Chung C.Y.L."/>
            <person name="Li M.-W."/>
            <person name="Wong F.-L."/>
            <person name="Chan T.-F."/>
            <person name="Lam H.-M."/>
        </authorList>
    </citation>
    <scope>NUCLEOTIDE SEQUENCE [LARGE SCALE GENOMIC DNA]</scope>
    <source>
        <strain evidence="18">cv. W05</strain>
        <tissue evidence="17">Hypocotyl of etiolated seedlings</tissue>
    </source>
</reference>
<dbReference type="PANTHER" id="PTHR11685">
    <property type="entry name" value="RBR FAMILY RING FINGER AND IBR DOMAIN-CONTAINING"/>
    <property type="match status" value="1"/>
</dbReference>
<evidence type="ECO:0000259" key="15">
    <source>
        <dbReference type="PROSITE" id="PS50089"/>
    </source>
</evidence>
<keyword evidence="12" id="KW-0862">Zinc</keyword>
<dbReference type="UniPathway" id="UPA00143"/>
<comment type="cofactor">
    <cofactor evidence="2">
        <name>Zn(2+)</name>
        <dbReference type="ChEBI" id="CHEBI:29105"/>
    </cofactor>
</comment>
<dbReference type="Gene3D" id="3.30.40.10">
    <property type="entry name" value="Zinc/RING finger domain, C3HC4 (zinc finger)"/>
    <property type="match status" value="1"/>
</dbReference>
<keyword evidence="18" id="KW-1185">Reference proteome</keyword>
<keyword evidence="10 13" id="KW-0863">Zinc-finger</keyword>
<comment type="function">
    <text evidence="3">Might act as an E3 ubiquitin-protein ligase, or as part of E3 complex, which accepts ubiquitin from specific E2 ubiquitin-conjugating enzymes and then transfers it to substrates.</text>
</comment>
<dbReference type="EMBL" id="QZWG01000011">
    <property type="protein sequence ID" value="RZB80929.1"/>
    <property type="molecule type" value="Genomic_DNA"/>
</dbReference>
<dbReference type="PROSITE" id="PS50089">
    <property type="entry name" value="ZF_RING_2"/>
    <property type="match status" value="1"/>
</dbReference>
<evidence type="ECO:0000259" key="16">
    <source>
        <dbReference type="PROSITE" id="PS51873"/>
    </source>
</evidence>
<comment type="caution">
    <text evidence="17">The sequence shown here is derived from an EMBL/GenBank/DDBJ whole genome shotgun (WGS) entry which is preliminary data.</text>
</comment>
<dbReference type="SMART" id="SM00647">
    <property type="entry name" value="IBR"/>
    <property type="match status" value="1"/>
</dbReference>
<evidence type="ECO:0000256" key="7">
    <source>
        <dbReference type="ARBA" id="ARBA00022679"/>
    </source>
</evidence>
<dbReference type="GO" id="GO:0061630">
    <property type="term" value="F:ubiquitin protein ligase activity"/>
    <property type="evidence" value="ECO:0007669"/>
    <property type="project" value="UniProtKB-EC"/>
</dbReference>
<feature type="region of interest" description="Disordered" evidence="14">
    <location>
        <begin position="67"/>
        <end position="88"/>
    </location>
</feature>
<dbReference type="FunFam" id="3.30.40.10:FF:000230">
    <property type="entry name" value="RBR-type E3 ubiquitin transferase"/>
    <property type="match status" value="1"/>
</dbReference>
<dbReference type="InterPro" id="IPR017907">
    <property type="entry name" value="Znf_RING_CS"/>
</dbReference>
<evidence type="ECO:0000256" key="6">
    <source>
        <dbReference type="ARBA" id="ARBA00012251"/>
    </source>
</evidence>
<evidence type="ECO:0000256" key="3">
    <source>
        <dbReference type="ARBA" id="ARBA00003976"/>
    </source>
</evidence>
<dbReference type="Proteomes" id="UP000289340">
    <property type="component" value="Chromosome 11"/>
</dbReference>
<dbReference type="SUPFAM" id="SSF57850">
    <property type="entry name" value="RING/U-box"/>
    <property type="match status" value="3"/>
</dbReference>
<keyword evidence="8" id="KW-0479">Metal-binding</keyword>
<comment type="catalytic activity">
    <reaction evidence="1">
        <text>[E2 ubiquitin-conjugating enzyme]-S-ubiquitinyl-L-cysteine + [acceptor protein]-L-lysine = [E2 ubiquitin-conjugating enzyme]-L-cysteine + [acceptor protein]-N(6)-ubiquitinyl-L-lysine.</text>
        <dbReference type="EC" id="2.3.2.31"/>
    </reaction>
</comment>
<dbReference type="InterPro" id="IPR044066">
    <property type="entry name" value="TRIAD_supradom"/>
</dbReference>
<dbReference type="Pfam" id="PF01485">
    <property type="entry name" value="IBR"/>
    <property type="match status" value="1"/>
</dbReference>
<evidence type="ECO:0000256" key="13">
    <source>
        <dbReference type="PROSITE-ProRule" id="PRU00175"/>
    </source>
</evidence>
<proteinExistence type="inferred from homology"/>
<name>A0A445I4F8_GLYSO</name>
<dbReference type="InterPro" id="IPR001841">
    <property type="entry name" value="Znf_RING"/>
</dbReference>
<keyword evidence="9" id="KW-0677">Repeat</keyword>
<accession>A0A445I4F8</accession>
<keyword evidence="11" id="KW-0833">Ubl conjugation pathway</keyword>
<evidence type="ECO:0000256" key="9">
    <source>
        <dbReference type="ARBA" id="ARBA00022737"/>
    </source>
</evidence>